<dbReference type="InterPro" id="IPR045187">
    <property type="entry name" value="CcO_II"/>
</dbReference>
<dbReference type="InterPro" id="IPR034227">
    <property type="entry name" value="CuRO_UO_II"/>
</dbReference>
<evidence type="ECO:0000256" key="8">
    <source>
        <dbReference type="ARBA" id="ARBA00022982"/>
    </source>
</evidence>
<evidence type="ECO:0000256" key="15">
    <source>
        <dbReference type="SAM" id="MobiDB-lite"/>
    </source>
</evidence>
<evidence type="ECO:0000256" key="13">
    <source>
        <dbReference type="ARBA" id="ARBA00023288"/>
    </source>
</evidence>
<dbReference type="GeneID" id="33058894"/>
<keyword evidence="12" id="KW-0564">Palmitate</keyword>
<dbReference type="Proteomes" id="UP000076104">
    <property type="component" value="Chromosome"/>
</dbReference>
<evidence type="ECO:0000256" key="11">
    <source>
        <dbReference type="ARBA" id="ARBA00023136"/>
    </source>
</evidence>
<reference evidence="19 20" key="1">
    <citation type="submission" date="2016-03" db="EMBL/GenBank/DDBJ databases">
        <title>Genome sequencing of Psychrobacter alimentarius PAMC 27889.</title>
        <authorList>
            <person name="Lee J."/>
            <person name="Kim O.-S."/>
        </authorList>
    </citation>
    <scope>NUCLEOTIDE SEQUENCE [LARGE SCALE GENOMIC DNA]</scope>
    <source>
        <strain evidence="19 20">PAMC 27889</strain>
    </source>
</reference>
<keyword evidence="20" id="KW-1185">Reference proteome</keyword>
<dbReference type="InterPro" id="IPR036257">
    <property type="entry name" value="Cyt_c_oxidase_su2_TM_sf"/>
</dbReference>
<evidence type="ECO:0000259" key="18">
    <source>
        <dbReference type="PROSITE" id="PS50999"/>
    </source>
</evidence>
<evidence type="ECO:0000256" key="5">
    <source>
        <dbReference type="ARBA" id="ARBA00022660"/>
    </source>
</evidence>
<evidence type="ECO:0000256" key="14">
    <source>
        <dbReference type="PIRNR" id="PIRNR000292"/>
    </source>
</evidence>
<keyword evidence="8 14" id="KW-0249">Electron transport</keyword>
<dbReference type="SUPFAM" id="SSF49503">
    <property type="entry name" value="Cupredoxins"/>
    <property type="match status" value="1"/>
</dbReference>
<dbReference type="PROSITE" id="PS50999">
    <property type="entry name" value="COX2_TM"/>
    <property type="match status" value="1"/>
</dbReference>
<dbReference type="PROSITE" id="PS50857">
    <property type="entry name" value="COX2_CUA"/>
    <property type="match status" value="1"/>
</dbReference>
<dbReference type="InterPro" id="IPR010514">
    <property type="entry name" value="COX_ARM"/>
</dbReference>
<gene>
    <name evidence="19" type="ORF">A3K91_0643</name>
</gene>
<keyword evidence="10 14" id="KW-0560">Oxidoreductase</keyword>
<keyword evidence="13" id="KW-0449">Lipoprotein</keyword>
<dbReference type="Pfam" id="PF00116">
    <property type="entry name" value="COX2"/>
    <property type="match status" value="1"/>
</dbReference>
<dbReference type="InterPro" id="IPR002429">
    <property type="entry name" value="CcO_II-like_C"/>
</dbReference>
<dbReference type="RefSeq" id="WP_084387241.1">
    <property type="nucleotide sequence ID" value="NZ_CP014945.1"/>
</dbReference>
<keyword evidence="9 16" id="KW-1133">Transmembrane helix</keyword>
<keyword evidence="4 14" id="KW-1003">Cell membrane</keyword>
<organism evidence="19 20">
    <name type="scientific">Psychrobacter alimentarius</name>
    <dbReference type="NCBI Taxonomy" id="261164"/>
    <lineage>
        <taxon>Bacteria</taxon>
        <taxon>Pseudomonadati</taxon>
        <taxon>Pseudomonadota</taxon>
        <taxon>Gammaproteobacteria</taxon>
        <taxon>Moraxellales</taxon>
        <taxon>Moraxellaceae</taxon>
        <taxon>Psychrobacter</taxon>
    </lineage>
</organism>
<evidence type="ECO:0000256" key="2">
    <source>
        <dbReference type="ARBA" id="ARBA00007866"/>
    </source>
</evidence>
<sequence length="343" mass="38676">MTFFKLPIWLKANLVVLISSLLLTACDTGILDPKGEVGVQTKELLIVTTILMLIVVIPVIVMTVWFTYRYRADRPDADKDFDPQWSHNTWIEIVMWTIPIIIIAILAVITWKSTHALDPYKPLETTSENPPLVIQVVAQNWKWLFIYPEQDIAVVNELYMPVDRPVSFKITSDSVMNSFFIPRLGGQIYAMSSMVTQLHLVANEPGIYNGLSSNYSGPGFSDMKFLVHAVDNQGFDNWVAKVKAEDNKVLDTAVYEELAKPSENHAIEYFKSTQPNMFDYIVNQYGSDTKQQNQFVAPNEVNQRDNEVAVVEGIESDLKEDGEGSINPAAPSNKDDAQEDDAH</sequence>
<proteinExistence type="inferred from homology"/>
<dbReference type="SUPFAM" id="SSF81464">
    <property type="entry name" value="Cytochrome c oxidase subunit II-like, transmembrane region"/>
    <property type="match status" value="1"/>
</dbReference>
<comment type="subcellular location">
    <subcellularLocation>
        <location evidence="1">Cell membrane</location>
        <topology evidence="1">Multi-pass membrane protein</topology>
    </subcellularLocation>
</comment>
<evidence type="ECO:0000256" key="6">
    <source>
        <dbReference type="ARBA" id="ARBA00022692"/>
    </source>
</evidence>
<feature type="region of interest" description="Disordered" evidence="15">
    <location>
        <begin position="313"/>
        <end position="343"/>
    </location>
</feature>
<dbReference type="PROSITE" id="PS51257">
    <property type="entry name" value="PROKAR_LIPOPROTEIN"/>
    <property type="match status" value="1"/>
</dbReference>
<feature type="domain" description="Cytochrome oxidase subunit II copper A binding" evidence="17">
    <location>
        <begin position="129"/>
        <end position="241"/>
    </location>
</feature>
<protein>
    <recommendedName>
        <fullName evidence="14">Ubiquinol oxidase subunit 2</fullName>
    </recommendedName>
</protein>
<evidence type="ECO:0000256" key="12">
    <source>
        <dbReference type="ARBA" id="ARBA00023139"/>
    </source>
</evidence>
<evidence type="ECO:0000256" key="10">
    <source>
        <dbReference type="ARBA" id="ARBA00023002"/>
    </source>
</evidence>
<evidence type="ECO:0000313" key="20">
    <source>
        <dbReference type="Proteomes" id="UP000076104"/>
    </source>
</evidence>
<feature type="compositionally biased region" description="Basic and acidic residues" evidence="15">
    <location>
        <begin position="333"/>
        <end position="343"/>
    </location>
</feature>
<evidence type="ECO:0000256" key="4">
    <source>
        <dbReference type="ARBA" id="ARBA00022475"/>
    </source>
</evidence>
<dbReference type="InterPro" id="IPR011759">
    <property type="entry name" value="Cyt_c_oxidase_su2_TM_dom"/>
</dbReference>
<accession>A0ABM5ZW49</accession>
<evidence type="ECO:0000256" key="1">
    <source>
        <dbReference type="ARBA" id="ARBA00004651"/>
    </source>
</evidence>
<dbReference type="EMBL" id="CP014945">
    <property type="protein sequence ID" value="AMT96266.1"/>
    <property type="molecule type" value="Genomic_DNA"/>
</dbReference>
<dbReference type="InterPro" id="IPR008972">
    <property type="entry name" value="Cupredoxin"/>
</dbReference>
<feature type="domain" description="Cytochrome oxidase subunit II transmembrane region profile" evidence="18">
    <location>
        <begin position="22"/>
        <end position="121"/>
    </location>
</feature>
<keyword evidence="5 14" id="KW-0679">Respiratory chain</keyword>
<evidence type="ECO:0000256" key="3">
    <source>
        <dbReference type="ARBA" id="ARBA00022448"/>
    </source>
</evidence>
<dbReference type="PIRSF" id="PIRSF000292">
    <property type="entry name" value="Ubi_od_II"/>
    <property type="match status" value="1"/>
</dbReference>
<keyword evidence="7" id="KW-0732">Signal</keyword>
<comment type="similarity">
    <text evidence="2 14">Belongs to the cytochrome c oxidase subunit 2 family.</text>
</comment>
<evidence type="ECO:0000256" key="9">
    <source>
        <dbReference type="ARBA" id="ARBA00022989"/>
    </source>
</evidence>
<dbReference type="InterPro" id="IPR006333">
    <property type="entry name" value="Cyt_o_ubiquinol_oxidase_su2"/>
</dbReference>
<dbReference type="CDD" id="cd04212">
    <property type="entry name" value="CuRO_UO_II"/>
    <property type="match status" value="1"/>
</dbReference>
<evidence type="ECO:0000256" key="16">
    <source>
        <dbReference type="SAM" id="Phobius"/>
    </source>
</evidence>
<dbReference type="Pfam" id="PF06481">
    <property type="entry name" value="COX_ARM"/>
    <property type="match status" value="1"/>
</dbReference>
<evidence type="ECO:0000256" key="7">
    <source>
        <dbReference type="ARBA" id="ARBA00022729"/>
    </source>
</evidence>
<dbReference type="Gene3D" id="1.10.287.90">
    <property type="match status" value="1"/>
</dbReference>
<feature type="transmembrane region" description="Helical" evidence="16">
    <location>
        <begin position="44"/>
        <end position="68"/>
    </location>
</feature>
<dbReference type="PANTHER" id="PTHR22888:SF18">
    <property type="entry name" value="CYTOCHROME BO(3) UBIQUINOL OXIDASE SUBUNIT 2"/>
    <property type="match status" value="1"/>
</dbReference>
<keyword evidence="11 14" id="KW-0472">Membrane</keyword>
<dbReference type="NCBIfam" id="TIGR01433">
    <property type="entry name" value="CyoA"/>
    <property type="match status" value="1"/>
</dbReference>
<keyword evidence="6 16" id="KW-0812">Transmembrane</keyword>
<evidence type="ECO:0000313" key="19">
    <source>
        <dbReference type="EMBL" id="AMT96266.1"/>
    </source>
</evidence>
<keyword evidence="3 14" id="KW-0813">Transport</keyword>
<evidence type="ECO:0000259" key="17">
    <source>
        <dbReference type="PROSITE" id="PS50857"/>
    </source>
</evidence>
<dbReference type="Gene3D" id="2.60.40.420">
    <property type="entry name" value="Cupredoxins - blue copper proteins"/>
    <property type="match status" value="1"/>
</dbReference>
<name>A0ABM5ZW49_9GAMM</name>
<dbReference type="PANTHER" id="PTHR22888">
    <property type="entry name" value="CYTOCHROME C OXIDASE, SUBUNIT II"/>
    <property type="match status" value="1"/>
</dbReference>
<feature type="transmembrane region" description="Helical" evidence="16">
    <location>
        <begin position="89"/>
        <end position="111"/>
    </location>
</feature>